<organism evidence="3 4">
    <name type="scientific">Pseudolycoriella hygida</name>
    <dbReference type="NCBI Taxonomy" id="35572"/>
    <lineage>
        <taxon>Eukaryota</taxon>
        <taxon>Metazoa</taxon>
        <taxon>Ecdysozoa</taxon>
        <taxon>Arthropoda</taxon>
        <taxon>Hexapoda</taxon>
        <taxon>Insecta</taxon>
        <taxon>Pterygota</taxon>
        <taxon>Neoptera</taxon>
        <taxon>Endopterygota</taxon>
        <taxon>Diptera</taxon>
        <taxon>Nematocera</taxon>
        <taxon>Sciaroidea</taxon>
        <taxon>Sciaridae</taxon>
        <taxon>Pseudolycoriella</taxon>
    </lineage>
</organism>
<dbReference type="OrthoDB" id="75801at2759"/>
<evidence type="ECO:0000256" key="1">
    <source>
        <dbReference type="SAM" id="Coils"/>
    </source>
</evidence>
<feature type="coiled-coil region" evidence="1">
    <location>
        <begin position="364"/>
        <end position="391"/>
    </location>
</feature>
<name>A0A9Q0RV52_9DIPT</name>
<feature type="region of interest" description="Disordered" evidence="2">
    <location>
        <begin position="635"/>
        <end position="658"/>
    </location>
</feature>
<evidence type="ECO:0000256" key="2">
    <source>
        <dbReference type="SAM" id="MobiDB-lite"/>
    </source>
</evidence>
<keyword evidence="1" id="KW-0175">Coiled coil</keyword>
<reference evidence="3" key="1">
    <citation type="submission" date="2022-07" db="EMBL/GenBank/DDBJ databases">
        <authorList>
            <person name="Trinca V."/>
            <person name="Uliana J.V.C."/>
            <person name="Torres T.T."/>
            <person name="Ward R.J."/>
            <person name="Monesi N."/>
        </authorList>
    </citation>
    <scope>NUCLEOTIDE SEQUENCE</scope>
    <source>
        <strain evidence="3">HSMRA1968</strain>
        <tissue evidence="3">Whole embryos</tissue>
    </source>
</reference>
<feature type="coiled-coil region" evidence="1">
    <location>
        <begin position="458"/>
        <end position="504"/>
    </location>
</feature>
<feature type="coiled-coil region" evidence="1">
    <location>
        <begin position="17"/>
        <end position="171"/>
    </location>
</feature>
<proteinExistence type="predicted"/>
<feature type="compositionally biased region" description="Polar residues" evidence="2">
    <location>
        <begin position="648"/>
        <end position="658"/>
    </location>
</feature>
<dbReference type="Proteomes" id="UP001151699">
    <property type="component" value="Unassembled WGS sequence"/>
</dbReference>
<gene>
    <name evidence="3" type="primary">Lama2_1</name>
    <name evidence="3" type="ORF">Bhyg_15865</name>
</gene>
<dbReference type="AlphaFoldDB" id="A0A9Q0RV52"/>
<dbReference type="EMBL" id="WJQU01002278">
    <property type="protein sequence ID" value="KAJ6633036.1"/>
    <property type="molecule type" value="Genomic_DNA"/>
</dbReference>
<keyword evidence="4" id="KW-1185">Reference proteome</keyword>
<feature type="coiled-coil region" evidence="1">
    <location>
        <begin position="261"/>
        <end position="288"/>
    </location>
</feature>
<protein>
    <submittedName>
        <fullName evidence="3">Laminin subunit alpha-2</fullName>
    </submittedName>
</protein>
<feature type="coiled-coil region" evidence="1">
    <location>
        <begin position="579"/>
        <end position="620"/>
    </location>
</feature>
<sequence>MRPRELVNKEALFTTKLEEAEKQAVTSQAKADDLAYQINELERNLTFKTWNVERLQAELQAAYTEVECVKKKLKLQEAELTALRTKHSEREDELGIKYNELEVKYDELQEKLSQVQKLAMTLQVQLAEAQCDARDVRLEKDKCIAEYEAENKRLQEALEASLAERKKIEEKWQIDFEMLRTVNADREEHLLQDCEWKLRSTEQACKAKIVAAEAARKEALETAELMETEAKKQFSEVQHLRSYEAEVAALRGLTNDQKESINSMIVQLDEMKRELETANKTVDESIETVRKIKFQCAQEISDKHRQMIAKIDNARYEVAAMWEDRLMEEMGRLKIELESCYAEDRAEALQIAQTEKIEEITCLSNTFNQKEKELREEIVELKRLIADKTAKLVDASVRSDNQIMQIRVILDKSEREHQREMDAEMAKRDEFAASHETEKHEMEEKFRERLYQVSEEFSAELTTNKEELQARHKKQLEQQWEKLMAEKEEAIQDLERSFKRKLVDAETKFRDLEISQQRAIKDMKNCHAMERSSLEQRDLQNAQEIETLHRKCRCLTKLFEEMRMRYERRDPRAEDLREIEELKSRCDAQDRDLRILTEKLRELQMEHQELQQSCGSAQLRKQKNKKSKLNCDVIYEENEERESPPSNVYQNGDFNENN</sequence>
<evidence type="ECO:0000313" key="4">
    <source>
        <dbReference type="Proteomes" id="UP001151699"/>
    </source>
</evidence>
<evidence type="ECO:0000313" key="3">
    <source>
        <dbReference type="EMBL" id="KAJ6633036.1"/>
    </source>
</evidence>
<accession>A0A9Q0RV52</accession>
<comment type="caution">
    <text evidence="3">The sequence shown here is derived from an EMBL/GenBank/DDBJ whole genome shotgun (WGS) entry which is preliminary data.</text>
</comment>